<dbReference type="HOGENOM" id="CLU_2569890_0_0_5"/>
<evidence type="ECO:0000256" key="1">
    <source>
        <dbReference type="SAM" id="MobiDB-lite"/>
    </source>
</evidence>
<proteinExistence type="predicted"/>
<dbReference type="Proteomes" id="UP000029492">
    <property type="component" value="Chromosome"/>
</dbReference>
<accession>A0A089NUF1</accession>
<organism evidence="2 3">
    <name type="scientific">Methylobacterium oryzae CBMB20</name>
    <dbReference type="NCBI Taxonomy" id="693986"/>
    <lineage>
        <taxon>Bacteria</taxon>
        <taxon>Pseudomonadati</taxon>
        <taxon>Pseudomonadota</taxon>
        <taxon>Alphaproteobacteria</taxon>
        <taxon>Hyphomicrobiales</taxon>
        <taxon>Methylobacteriaceae</taxon>
        <taxon>Methylobacterium</taxon>
    </lineage>
</organism>
<evidence type="ECO:0000313" key="3">
    <source>
        <dbReference type="Proteomes" id="UP000029492"/>
    </source>
</evidence>
<name>A0A089NUF1_9HYPH</name>
<protein>
    <submittedName>
        <fullName evidence="2">Protein of unassigned function</fullName>
    </submittedName>
</protein>
<feature type="region of interest" description="Disordered" evidence="1">
    <location>
        <begin position="1"/>
        <end position="23"/>
    </location>
</feature>
<dbReference type="EMBL" id="CP003811">
    <property type="protein sequence ID" value="AIQ91556.1"/>
    <property type="molecule type" value="Genomic_DNA"/>
</dbReference>
<evidence type="ECO:0000313" key="2">
    <source>
        <dbReference type="EMBL" id="AIQ91556.1"/>
    </source>
</evidence>
<keyword evidence="3" id="KW-1185">Reference proteome</keyword>
<sequence>MDTRQVGQGLGRRRGQAGLKPRAQNGLGLDARLCDLRARCTGQDILQTVWCLEIFSGKVPLPVGSVRELSAFVGALSIDLH</sequence>
<dbReference type="KEGG" id="mor:MOC_3801"/>
<gene>
    <name evidence="2" type="ORF">MOC_3801</name>
</gene>
<reference evidence="2 3" key="1">
    <citation type="journal article" date="2014" name="PLoS ONE">
        <title>Genome Information of Methylobacterium oryzae, a Plant-Probiotic Methylotroph in the Phyllosphere.</title>
        <authorList>
            <person name="Kwak M.J."/>
            <person name="Jeong H."/>
            <person name="Madhaiyan M."/>
            <person name="Lee Y."/>
            <person name="Sa T.M."/>
            <person name="Oh T.K."/>
            <person name="Kim J.F."/>
        </authorList>
    </citation>
    <scope>NUCLEOTIDE SEQUENCE [LARGE SCALE GENOMIC DNA]</scope>
    <source>
        <strain evidence="2 3">CBMB20</strain>
    </source>
</reference>
<dbReference type="AlphaFoldDB" id="A0A089NUF1"/>
<dbReference type="STRING" id="693986.MOC_3801"/>